<dbReference type="KEGG" id="tad:TRIADDRAFT_56339"/>
<dbReference type="InterPro" id="IPR041609">
    <property type="entry name" value="PurL_linker"/>
</dbReference>
<proteinExistence type="predicted"/>
<evidence type="ECO:0000256" key="3">
    <source>
        <dbReference type="ARBA" id="ARBA00022755"/>
    </source>
</evidence>
<dbReference type="GO" id="GO:0005524">
    <property type="term" value="F:ATP binding"/>
    <property type="evidence" value="ECO:0007669"/>
    <property type="project" value="UniProtKB-KW"/>
</dbReference>
<evidence type="ECO:0000313" key="8">
    <source>
        <dbReference type="Proteomes" id="UP000009022"/>
    </source>
</evidence>
<gene>
    <name evidence="7" type="ORF">TRIADDRAFT_56339</name>
</gene>
<dbReference type="FunFam" id="1.10.8.750:FF:000001">
    <property type="entry name" value="Putative phosphoribosylformylglycinamidine synthase"/>
    <property type="match status" value="1"/>
</dbReference>
<dbReference type="PANTHER" id="PTHR10099:SF1">
    <property type="entry name" value="PHOSPHORIBOSYLFORMYLGLYCINAMIDINE SYNTHASE"/>
    <property type="match status" value="1"/>
</dbReference>
<name>B3RXV0_TRIAD</name>
<evidence type="ECO:0008006" key="9">
    <source>
        <dbReference type="Google" id="ProtNLM"/>
    </source>
</evidence>
<dbReference type="OrthoDB" id="6666987at2759"/>
<protein>
    <recommendedName>
        <fullName evidence="9">Phosphoribosylformylglycinamidine synthase linker domain-containing protein</fullName>
    </recommendedName>
</protein>
<dbReference type="SUPFAM" id="SSF109736">
    <property type="entry name" value="FGAM synthase PurL, linker domain"/>
    <property type="match status" value="1"/>
</dbReference>
<organism evidence="7 8">
    <name type="scientific">Trichoplax adhaerens</name>
    <name type="common">Trichoplax reptans</name>
    <dbReference type="NCBI Taxonomy" id="10228"/>
    <lineage>
        <taxon>Eukaryota</taxon>
        <taxon>Metazoa</taxon>
        <taxon>Placozoa</taxon>
        <taxon>Uniplacotomia</taxon>
        <taxon>Trichoplacea</taxon>
        <taxon>Trichoplacidae</taxon>
        <taxon>Trichoplax</taxon>
    </lineage>
</organism>
<sequence length="489" mass="55164">MPLVCAYRYLTLSNVNRQHLIDKIAAVLPKSIVMRDIQLEYCYYISSYHLLEGDKMDKMLKILQCQEETWKHSYFELIDHFGTCPRNRQLSQRTVIEVGPRLNFETAWSTNAISIFHAAGIDNVKRIERSRRYLILLQSCADPLHEIDFDRITDILHDHMTECRYSHNLVPNFVTESKIEPFCSVDVIERGSAAIEKVNKELGLALDRWDIQFYTQLFANYLGRNPTNVELFDLSQSNSEHSRHWFFKGKLIIDGIIMPKPLMKMIQETQNTSGDNNVIKFHDNSSAIRGYQIEALISKQAFAASCLNRKICYRHITYTAETHNFPTGIAPFEGASTGTGGRIRDVQATGRGAHVIAATVGYSFGSLHIPGYCLPWEDEADHYPDNFATPLDIVIQASNGASNYGNQFGEPVICGFTRSLAIKIRYDTGHEHQRQEYIKPIMFSGGIGSIEDGHINKFPPQSGLKVVKIGGPAYRIGMGGGSASSRTVN</sequence>
<dbReference type="CTD" id="6754023"/>
<dbReference type="RefSeq" id="XP_002112810.1">
    <property type="nucleotide sequence ID" value="XM_002112774.1"/>
</dbReference>
<evidence type="ECO:0000256" key="1">
    <source>
        <dbReference type="ARBA" id="ARBA00022598"/>
    </source>
</evidence>
<dbReference type="InterPro" id="IPR036921">
    <property type="entry name" value="PurM-like_N_sf"/>
</dbReference>
<keyword evidence="4" id="KW-0067">ATP-binding</keyword>
<dbReference type="EMBL" id="DS985245">
    <property type="protein sequence ID" value="EDV24920.1"/>
    <property type="molecule type" value="Genomic_DNA"/>
</dbReference>
<evidence type="ECO:0000256" key="2">
    <source>
        <dbReference type="ARBA" id="ARBA00022741"/>
    </source>
</evidence>
<dbReference type="InParanoid" id="B3RXV0"/>
<dbReference type="Pfam" id="PF18072">
    <property type="entry name" value="FGAR-AT_linker"/>
    <property type="match status" value="1"/>
</dbReference>
<dbReference type="AlphaFoldDB" id="B3RXV0"/>
<dbReference type="InterPro" id="IPR036604">
    <property type="entry name" value="PurS-like_sf"/>
</dbReference>
<dbReference type="GeneID" id="6754023"/>
<reference evidence="7 8" key="1">
    <citation type="journal article" date="2008" name="Nature">
        <title>The Trichoplax genome and the nature of placozoans.</title>
        <authorList>
            <person name="Srivastava M."/>
            <person name="Begovic E."/>
            <person name="Chapman J."/>
            <person name="Putnam N.H."/>
            <person name="Hellsten U."/>
            <person name="Kawashima T."/>
            <person name="Kuo A."/>
            <person name="Mitros T."/>
            <person name="Salamov A."/>
            <person name="Carpenter M.L."/>
            <person name="Signorovitch A.Y."/>
            <person name="Moreno M.A."/>
            <person name="Kamm K."/>
            <person name="Grimwood J."/>
            <person name="Schmutz J."/>
            <person name="Shapiro H."/>
            <person name="Grigoriev I.V."/>
            <person name="Buss L.W."/>
            <person name="Schierwater B."/>
            <person name="Dellaporta S.L."/>
            <person name="Rokhsar D.S."/>
        </authorList>
    </citation>
    <scope>NUCLEOTIDE SEQUENCE [LARGE SCALE GENOMIC DNA]</scope>
    <source>
        <strain evidence="7 8">Grell-BS-1999</strain>
    </source>
</reference>
<dbReference type="eggNOG" id="KOG1907">
    <property type="taxonomic scope" value="Eukaryota"/>
</dbReference>
<keyword evidence="8" id="KW-1185">Reference proteome</keyword>
<dbReference type="FunFam" id="3.30.1330.10:FF:000010">
    <property type="entry name" value="Phosphoribosylformylglycinamidine synthase"/>
    <property type="match status" value="1"/>
</dbReference>
<dbReference type="PANTHER" id="PTHR10099">
    <property type="entry name" value="PHOSPHORIBOSYLFORMYLGLYCINAMIDINE SYNTHASE"/>
    <property type="match status" value="1"/>
</dbReference>
<evidence type="ECO:0000256" key="4">
    <source>
        <dbReference type="ARBA" id="ARBA00022840"/>
    </source>
</evidence>
<dbReference type="InterPro" id="IPR040707">
    <property type="entry name" value="FGAR-AT_N"/>
</dbReference>
<accession>B3RXV0</accession>
<dbReference type="PhylomeDB" id="B3RXV0"/>
<dbReference type="Pfam" id="PF18076">
    <property type="entry name" value="FGAR-AT_N"/>
    <property type="match status" value="1"/>
</dbReference>
<keyword evidence="2" id="KW-0547">Nucleotide-binding</keyword>
<feature type="domain" description="Phosphoribosylformylglycinamidine synthase linker" evidence="5">
    <location>
        <begin position="195"/>
        <end position="244"/>
    </location>
</feature>
<dbReference type="Gene3D" id="3.30.1330.10">
    <property type="entry name" value="PurM-like, N-terminal domain"/>
    <property type="match status" value="1"/>
</dbReference>
<dbReference type="Gene3D" id="1.10.8.750">
    <property type="entry name" value="Phosphoribosylformylglycinamidine synthase, linker domain"/>
    <property type="match status" value="1"/>
</dbReference>
<evidence type="ECO:0000259" key="5">
    <source>
        <dbReference type="Pfam" id="PF18072"/>
    </source>
</evidence>
<feature type="domain" description="Phosphoribosylformylglycinamidine synthase N-terminal" evidence="6">
    <location>
        <begin position="40"/>
        <end position="166"/>
    </location>
</feature>
<dbReference type="OMA" id="DIFANCN"/>
<dbReference type="Proteomes" id="UP000009022">
    <property type="component" value="Unassembled WGS sequence"/>
</dbReference>
<dbReference type="SUPFAM" id="SSF55326">
    <property type="entry name" value="PurM N-terminal domain-like"/>
    <property type="match status" value="1"/>
</dbReference>
<evidence type="ECO:0000313" key="7">
    <source>
        <dbReference type="EMBL" id="EDV24920.1"/>
    </source>
</evidence>
<dbReference type="GO" id="GO:0016874">
    <property type="term" value="F:ligase activity"/>
    <property type="evidence" value="ECO:0007669"/>
    <property type="project" value="UniProtKB-KW"/>
</dbReference>
<evidence type="ECO:0000259" key="6">
    <source>
        <dbReference type="Pfam" id="PF18076"/>
    </source>
</evidence>
<dbReference type="GO" id="GO:0006164">
    <property type="term" value="P:purine nucleotide biosynthetic process"/>
    <property type="evidence" value="ECO:0007669"/>
    <property type="project" value="UniProtKB-KW"/>
</dbReference>
<keyword evidence="3" id="KW-0658">Purine biosynthesis</keyword>
<keyword evidence="1" id="KW-0436">Ligase</keyword>
<dbReference type="STRING" id="10228.B3RXV0"/>
<dbReference type="HOGENOM" id="CLU_480304_0_0_1"/>
<dbReference type="SUPFAM" id="SSF82697">
    <property type="entry name" value="PurS-like"/>
    <property type="match status" value="1"/>
</dbReference>